<keyword evidence="4" id="KW-1185">Reference proteome</keyword>
<feature type="domain" description="HAT C-terminal dimerisation" evidence="2">
    <location>
        <begin position="160"/>
        <end position="237"/>
    </location>
</feature>
<evidence type="ECO:0000259" key="2">
    <source>
        <dbReference type="Pfam" id="PF05699"/>
    </source>
</evidence>
<organism evidence="3 4">
    <name type="scientific">Photinus pyralis</name>
    <name type="common">Common eastern firefly</name>
    <name type="synonym">Lampyris pyralis</name>
    <dbReference type="NCBI Taxonomy" id="7054"/>
    <lineage>
        <taxon>Eukaryota</taxon>
        <taxon>Metazoa</taxon>
        <taxon>Ecdysozoa</taxon>
        <taxon>Arthropoda</taxon>
        <taxon>Hexapoda</taxon>
        <taxon>Insecta</taxon>
        <taxon>Pterygota</taxon>
        <taxon>Neoptera</taxon>
        <taxon>Endopterygota</taxon>
        <taxon>Coleoptera</taxon>
        <taxon>Polyphaga</taxon>
        <taxon>Elateriformia</taxon>
        <taxon>Elateroidea</taxon>
        <taxon>Lampyridae</taxon>
        <taxon>Lampyrinae</taxon>
        <taxon>Photinus</taxon>
    </lineage>
</organism>
<dbReference type="InterPro" id="IPR008906">
    <property type="entry name" value="HATC_C_dom"/>
</dbReference>
<dbReference type="PANTHER" id="PTHR45749:SF35">
    <property type="entry name" value="AC-LIKE TRANSPOSASE-RELATED"/>
    <property type="match status" value="1"/>
</dbReference>
<reference evidence="3 4" key="1">
    <citation type="journal article" date="2018" name="Elife">
        <title>Firefly genomes illuminate parallel origins of bioluminescence in beetles.</title>
        <authorList>
            <person name="Fallon T.R."/>
            <person name="Lower S.E."/>
            <person name="Chang C.H."/>
            <person name="Bessho-Uehara M."/>
            <person name="Martin G.J."/>
            <person name="Bewick A.J."/>
            <person name="Behringer M."/>
            <person name="Debat H.J."/>
            <person name="Wong I."/>
            <person name="Day J.C."/>
            <person name="Suvorov A."/>
            <person name="Silva C.J."/>
            <person name="Stanger-Hall K.F."/>
            <person name="Hall D.W."/>
            <person name="Schmitz R.J."/>
            <person name="Nelson D.R."/>
            <person name="Lewis S.M."/>
            <person name="Shigenobu S."/>
            <person name="Bybee S.M."/>
            <person name="Larracuente A.M."/>
            <person name="Oba Y."/>
            <person name="Weng J.K."/>
        </authorList>
    </citation>
    <scope>NUCLEOTIDE SEQUENCE [LARGE SCALE GENOMIC DNA]</scope>
    <source>
        <strain evidence="3">1611_PpyrPB1</strain>
        <tissue evidence="3">Whole body</tissue>
    </source>
</reference>
<dbReference type="InterPro" id="IPR012337">
    <property type="entry name" value="RNaseH-like_sf"/>
</dbReference>
<evidence type="ECO:0000313" key="4">
    <source>
        <dbReference type="Proteomes" id="UP000327044"/>
    </source>
</evidence>
<dbReference type="EMBL" id="VVIM01000002">
    <property type="protein sequence ID" value="KAB0802683.1"/>
    <property type="molecule type" value="Genomic_DNA"/>
</dbReference>
<dbReference type="GO" id="GO:0046983">
    <property type="term" value="F:protein dimerization activity"/>
    <property type="evidence" value="ECO:0007669"/>
    <property type="project" value="InterPro"/>
</dbReference>
<dbReference type="InParanoid" id="A0A5N4AZG8"/>
<protein>
    <recommendedName>
        <fullName evidence="2">HAT C-terminal dimerisation domain-containing protein</fullName>
    </recommendedName>
</protein>
<accession>A0A5N4AZG8</accession>
<dbReference type="SUPFAM" id="SSF53098">
    <property type="entry name" value="Ribonuclease H-like"/>
    <property type="match status" value="1"/>
</dbReference>
<feature type="compositionally biased region" description="Basic and acidic residues" evidence="1">
    <location>
        <begin position="52"/>
        <end position="63"/>
    </location>
</feature>
<gene>
    <name evidence="3" type="ORF">PPYR_04869</name>
</gene>
<feature type="compositionally biased region" description="Polar residues" evidence="1">
    <location>
        <begin position="40"/>
        <end position="51"/>
    </location>
</feature>
<dbReference type="PANTHER" id="PTHR45749">
    <property type="match status" value="1"/>
</dbReference>
<evidence type="ECO:0000313" key="3">
    <source>
        <dbReference type="EMBL" id="KAB0802683.1"/>
    </source>
</evidence>
<dbReference type="AlphaFoldDB" id="A0A5N4AZG8"/>
<dbReference type="Pfam" id="PF05699">
    <property type="entry name" value="Dimer_Tnp_hAT"/>
    <property type="match status" value="1"/>
</dbReference>
<feature type="compositionally biased region" description="Low complexity" evidence="1">
    <location>
        <begin position="71"/>
        <end position="89"/>
    </location>
</feature>
<sequence>MADGRKRLSGSQYRKRKLEKEEDKKRLAGSLKQFFVSPRPRNNNEPQPGSSQDRDPDDVHDTLEELELNHSTMSTLTPLTPPTAQTADTESGEAIKDLKDFEKHNEFFGFLSNLSAFSKNQILEYCKNLEMKLTDPTTENMDINAIDLYNEIDTLSIYINNKNSMSAKEVLTYLVKNDLQCIFPNLFVALRIFLTMPVTVAHGERSFSKLKLIKTYLRSTMSQLRLSNLAIISIEKDICSNLDVTDLIREFSVKKARKVDFNI</sequence>
<dbReference type="Proteomes" id="UP000327044">
    <property type="component" value="Unassembled WGS sequence"/>
</dbReference>
<proteinExistence type="predicted"/>
<name>A0A5N4AZG8_PHOPY</name>
<evidence type="ECO:0000256" key="1">
    <source>
        <dbReference type="SAM" id="MobiDB-lite"/>
    </source>
</evidence>
<feature type="region of interest" description="Disordered" evidence="1">
    <location>
        <begin position="1"/>
        <end position="90"/>
    </location>
</feature>
<comment type="caution">
    <text evidence="3">The sequence shown here is derived from an EMBL/GenBank/DDBJ whole genome shotgun (WGS) entry which is preliminary data.</text>
</comment>